<dbReference type="InterPro" id="IPR005225">
    <property type="entry name" value="Small_GTP-bd"/>
</dbReference>
<protein>
    <submittedName>
        <fullName evidence="3">Uncharacterized protein</fullName>
    </submittedName>
</protein>
<dbReference type="GO" id="GO:0000166">
    <property type="term" value="F:nucleotide binding"/>
    <property type="evidence" value="ECO:0007669"/>
    <property type="project" value="UniProtKB-KW"/>
</dbReference>
<comment type="similarity">
    <text evidence="1">Belongs to the small GTPase superfamily. Rab family.</text>
</comment>
<evidence type="ECO:0000313" key="3">
    <source>
        <dbReference type="EMBL" id="KAL3854137.1"/>
    </source>
</evidence>
<comment type="caution">
    <text evidence="3">The sequence shown here is derived from an EMBL/GenBank/DDBJ whole genome shotgun (WGS) entry which is preliminary data.</text>
</comment>
<dbReference type="PROSITE" id="PS51419">
    <property type="entry name" value="RAB"/>
    <property type="match status" value="1"/>
</dbReference>
<dbReference type="NCBIfam" id="TIGR00231">
    <property type="entry name" value="small_GTP"/>
    <property type="match status" value="1"/>
</dbReference>
<dbReference type="PRINTS" id="PR00449">
    <property type="entry name" value="RASTRNSFRMNG"/>
</dbReference>
<dbReference type="SMART" id="SM00173">
    <property type="entry name" value="RAS"/>
    <property type="match status" value="1"/>
</dbReference>
<accession>A0ABD3V0R3</accession>
<dbReference type="PROSITE" id="PS51421">
    <property type="entry name" value="RAS"/>
    <property type="match status" value="1"/>
</dbReference>
<dbReference type="SMART" id="SM00174">
    <property type="entry name" value="RHO"/>
    <property type="match status" value="1"/>
</dbReference>
<organism evidence="3 4">
    <name type="scientific">Sinanodonta woodiana</name>
    <name type="common">Chinese pond mussel</name>
    <name type="synonym">Anodonta woodiana</name>
    <dbReference type="NCBI Taxonomy" id="1069815"/>
    <lineage>
        <taxon>Eukaryota</taxon>
        <taxon>Metazoa</taxon>
        <taxon>Spiralia</taxon>
        <taxon>Lophotrochozoa</taxon>
        <taxon>Mollusca</taxon>
        <taxon>Bivalvia</taxon>
        <taxon>Autobranchia</taxon>
        <taxon>Heteroconchia</taxon>
        <taxon>Palaeoheterodonta</taxon>
        <taxon>Unionida</taxon>
        <taxon>Unionoidea</taxon>
        <taxon>Unionidae</taxon>
        <taxon>Unioninae</taxon>
        <taxon>Sinanodonta</taxon>
    </lineage>
</organism>
<keyword evidence="4" id="KW-1185">Reference proteome</keyword>
<dbReference type="InterPro" id="IPR001806">
    <property type="entry name" value="Small_GTPase"/>
</dbReference>
<dbReference type="Pfam" id="PF00071">
    <property type="entry name" value="Ras"/>
    <property type="match status" value="1"/>
</dbReference>
<gene>
    <name evidence="3" type="ORF">ACJMK2_013415</name>
</gene>
<dbReference type="FunFam" id="3.40.50.300:FF:000808">
    <property type="entry name" value="Small GTP-binding protein, putative"/>
    <property type="match status" value="1"/>
</dbReference>
<dbReference type="AlphaFoldDB" id="A0ABD3V0R3"/>
<dbReference type="CDD" id="cd00154">
    <property type="entry name" value="Rab"/>
    <property type="match status" value="1"/>
</dbReference>
<dbReference type="SMART" id="SM00175">
    <property type="entry name" value="RAB"/>
    <property type="match status" value="1"/>
</dbReference>
<evidence type="ECO:0000256" key="2">
    <source>
        <dbReference type="ARBA" id="ARBA00022741"/>
    </source>
</evidence>
<dbReference type="Proteomes" id="UP001634394">
    <property type="component" value="Unassembled WGS sequence"/>
</dbReference>
<name>A0ABD3V0R3_SINWO</name>
<dbReference type="Gene3D" id="3.40.50.300">
    <property type="entry name" value="P-loop containing nucleotide triphosphate hydrolases"/>
    <property type="match status" value="1"/>
</dbReference>
<sequence length="227" mass="25253">MWQPKATATRDIFIGNSGVSGENDGPHFYTSSYEHVYKVKVVIVGDIGVGKTSIAARFVKGIFNPQYITTVGGSFLSKEVQMPDYTIVFQIWDTAGQERFRSLVPMYLRGAKAALIVYDVTSLESFKIASKWLKELHCHCAEDTKMMLIAAKCDMPSAVDPSTAQEFAATNRMLFMETSSKTGHNVDKVFTMLASEITITDEENRNSGLDLSDSYSDSTKKKRCCHL</sequence>
<dbReference type="EMBL" id="JBJQND010000014">
    <property type="protein sequence ID" value="KAL3854137.1"/>
    <property type="molecule type" value="Genomic_DNA"/>
</dbReference>
<dbReference type="InterPro" id="IPR027417">
    <property type="entry name" value="P-loop_NTPase"/>
</dbReference>
<evidence type="ECO:0000256" key="1">
    <source>
        <dbReference type="ARBA" id="ARBA00006270"/>
    </source>
</evidence>
<evidence type="ECO:0000313" key="4">
    <source>
        <dbReference type="Proteomes" id="UP001634394"/>
    </source>
</evidence>
<proteinExistence type="inferred from homology"/>
<reference evidence="3 4" key="1">
    <citation type="submission" date="2024-11" db="EMBL/GenBank/DDBJ databases">
        <title>Chromosome-level genome assembly of the freshwater bivalve Anodonta woodiana.</title>
        <authorList>
            <person name="Chen X."/>
        </authorList>
    </citation>
    <scope>NUCLEOTIDE SEQUENCE [LARGE SCALE GENOMIC DNA]</scope>
    <source>
        <strain evidence="3">MN2024</strain>
        <tissue evidence="3">Gills</tissue>
    </source>
</reference>
<keyword evidence="2" id="KW-0547">Nucleotide-binding</keyword>
<dbReference type="SUPFAM" id="SSF52540">
    <property type="entry name" value="P-loop containing nucleoside triphosphate hydrolases"/>
    <property type="match status" value="1"/>
</dbReference>
<dbReference type="PANTHER" id="PTHR47978">
    <property type="match status" value="1"/>
</dbReference>
<dbReference type="SMART" id="SM00176">
    <property type="entry name" value="RAN"/>
    <property type="match status" value="1"/>
</dbReference>